<evidence type="ECO:0000313" key="3">
    <source>
        <dbReference type="Proteomes" id="UP000691718"/>
    </source>
</evidence>
<reference evidence="2" key="1">
    <citation type="submission" date="2021-04" db="EMBL/GenBank/DDBJ databases">
        <authorList>
            <person name="Tunstrom K."/>
        </authorList>
    </citation>
    <scope>NUCLEOTIDE SEQUENCE</scope>
</reference>
<proteinExistence type="predicted"/>
<evidence type="ECO:0000313" key="2">
    <source>
        <dbReference type="EMBL" id="CAG5001798.1"/>
    </source>
</evidence>
<name>A0A8S3X4L6_PARAO</name>
<dbReference type="Pfam" id="PF25273">
    <property type="entry name" value="DUF7869"/>
    <property type="match status" value="1"/>
</dbReference>
<dbReference type="EMBL" id="CAJQZP010000945">
    <property type="protein sequence ID" value="CAG5001798.1"/>
    <property type="molecule type" value="Genomic_DNA"/>
</dbReference>
<dbReference type="Proteomes" id="UP000691718">
    <property type="component" value="Unassembled WGS sequence"/>
</dbReference>
<dbReference type="PANTHER" id="PTHR34415:SF1">
    <property type="entry name" value="INTEGRASE CATALYTIC DOMAIN-CONTAINING PROTEIN"/>
    <property type="match status" value="1"/>
</dbReference>
<protein>
    <submittedName>
        <fullName evidence="2">(apollo) hypothetical protein</fullName>
    </submittedName>
</protein>
<accession>A0A8S3X4L6</accession>
<comment type="caution">
    <text evidence="2">The sequence shown here is derived from an EMBL/GenBank/DDBJ whole genome shotgun (WGS) entry which is preliminary data.</text>
</comment>
<gene>
    <name evidence="2" type="ORF">PAPOLLO_LOCUS13985</name>
</gene>
<organism evidence="2 3">
    <name type="scientific">Parnassius apollo</name>
    <name type="common">Apollo butterfly</name>
    <name type="synonym">Papilio apollo</name>
    <dbReference type="NCBI Taxonomy" id="110799"/>
    <lineage>
        <taxon>Eukaryota</taxon>
        <taxon>Metazoa</taxon>
        <taxon>Ecdysozoa</taxon>
        <taxon>Arthropoda</taxon>
        <taxon>Hexapoda</taxon>
        <taxon>Insecta</taxon>
        <taxon>Pterygota</taxon>
        <taxon>Neoptera</taxon>
        <taxon>Endopterygota</taxon>
        <taxon>Lepidoptera</taxon>
        <taxon>Glossata</taxon>
        <taxon>Ditrysia</taxon>
        <taxon>Papilionoidea</taxon>
        <taxon>Papilionidae</taxon>
        <taxon>Parnassiinae</taxon>
        <taxon>Parnassini</taxon>
        <taxon>Parnassius</taxon>
        <taxon>Parnassius</taxon>
    </lineage>
</organism>
<sequence>MEDLQQFIKKIRAHKARKRLVDKSKWKREVLREKRLDENIKKETNTEIINKLIIEKRVHHLRFKAFYEILQEQRSDLLTISFECQKNLGQPKVPDQSAYYSRQYNFYNLVVGSTKAKLTKENIFAYTWNETIHNKGSNEIISAVHHFLTNVDIKEEIKVLRTIADGCSGQNKNSGMVAMLGKWLTTEAPRHIKRVEIVFPVVGHSFIPTDRLFAQRKI</sequence>
<dbReference type="OrthoDB" id="6779410at2759"/>
<evidence type="ECO:0000259" key="1">
    <source>
        <dbReference type="Pfam" id="PF25273"/>
    </source>
</evidence>
<keyword evidence="3" id="KW-1185">Reference proteome</keyword>
<dbReference type="AlphaFoldDB" id="A0A8S3X4L6"/>
<dbReference type="InterPro" id="IPR057191">
    <property type="entry name" value="DUF7869"/>
</dbReference>
<dbReference type="PANTHER" id="PTHR34415">
    <property type="entry name" value="INTEGRASE CATALYTIC DOMAIN-CONTAINING PROTEIN"/>
    <property type="match status" value="1"/>
</dbReference>
<feature type="domain" description="DUF7869" evidence="1">
    <location>
        <begin position="120"/>
        <end position="215"/>
    </location>
</feature>